<dbReference type="Gene3D" id="3.10.100.10">
    <property type="entry name" value="Mannose-Binding Protein A, subunit A"/>
    <property type="match status" value="1"/>
</dbReference>
<dbReference type="AlphaFoldDB" id="A0A9D4BIH3"/>
<reference evidence="1" key="1">
    <citation type="journal article" date="2019" name="bioRxiv">
        <title>The Genome of the Zebra Mussel, Dreissena polymorpha: A Resource for Invasive Species Research.</title>
        <authorList>
            <person name="McCartney M.A."/>
            <person name="Auch B."/>
            <person name="Kono T."/>
            <person name="Mallez S."/>
            <person name="Zhang Y."/>
            <person name="Obille A."/>
            <person name="Becker A."/>
            <person name="Abrahante J.E."/>
            <person name="Garbe J."/>
            <person name="Badalamenti J.P."/>
            <person name="Herman A."/>
            <person name="Mangelson H."/>
            <person name="Liachko I."/>
            <person name="Sullivan S."/>
            <person name="Sone E.D."/>
            <person name="Koren S."/>
            <person name="Silverstein K.A.T."/>
            <person name="Beckman K.B."/>
            <person name="Gohl D.M."/>
        </authorList>
    </citation>
    <scope>NUCLEOTIDE SEQUENCE</scope>
    <source>
        <strain evidence="1">Duluth1</strain>
        <tissue evidence="1">Whole animal</tissue>
    </source>
</reference>
<comment type="caution">
    <text evidence="1">The sequence shown here is derived from an EMBL/GenBank/DDBJ whole genome shotgun (WGS) entry which is preliminary data.</text>
</comment>
<organism evidence="1 2">
    <name type="scientific">Dreissena polymorpha</name>
    <name type="common">Zebra mussel</name>
    <name type="synonym">Mytilus polymorpha</name>
    <dbReference type="NCBI Taxonomy" id="45954"/>
    <lineage>
        <taxon>Eukaryota</taxon>
        <taxon>Metazoa</taxon>
        <taxon>Spiralia</taxon>
        <taxon>Lophotrochozoa</taxon>
        <taxon>Mollusca</taxon>
        <taxon>Bivalvia</taxon>
        <taxon>Autobranchia</taxon>
        <taxon>Heteroconchia</taxon>
        <taxon>Euheterodonta</taxon>
        <taxon>Imparidentia</taxon>
        <taxon>Neoheterodontei</taxon>
        <taxon>Myida</taxon>
        <taxon>Dreissenoidea</taxon>
        <taxon>Dreissenidae</taxon>
        <taxon>Dreissena</taxon>
    </lineage>
</organism>
<dbReference type="Proteomes" id="UP000828390">
    <property type="component" value="Unassembled WGS sequence"/>
</dbReference>
<evidence type="ECO:0000313" key="1">
    <source>
        <dbReference type="EMBL" id="KAH3696880.1"/>
    </source>
</evidence>
<accession>A0A9D4BIH3</accession>
<gene>
    <name evidence="1" type="ORF">DPMN_084360</name>
</gene>
<name>A0A9D4BIH3_DREPO</name>
<proteinExistence type="predicted"/>
<dbReference type="InterPro" id="IPR016187">
    <property type="entry name" value="CTDL_fold"/>
</dbReference>
<evidence type="ECO:0000313" key="2">
    <source>
        <dbReference type="Proteomes" id="UP000828390"/>
    </source>
</evidence>
<reference evidence="1" key="2">
    <citation type="submission" date="2020-11" db="EMBL/GenBank/DDBJ databases">
        <authorList>
            <person name="McCartney M.A."/>
            <person name="Auch B."/>
            <person name="Kono T."/>
            <person name="Mallez S."/>
            <person name="Becker A."/>
            <person name="Gohl D.M."/>
            <person name="Silverstein K.A.T."/>
            <person name="Koren S."/>
            <person name="Bechman K.B."/>
            <person name="Herman A."/>
            <person name="Abrahante J.E."/>
            <person name="Garbe J."/>
        </authorList>
    </citation>
    <scope>NUCLEOTIDE SEQUENCE</scope>
    <source>
        <strain evidence="1">Duluth1</strain>
        <tissue evidence="1">Whole animal</tissue>
    </source>
</reference>
<protein>
    <recommendedName>
        <fullName evidence="3">C-type lectin domain-containing protein</fullName>
    </recommendedName>
</protein>
<dbReference type="SUPFAM" id="SSF56436">
    <property type="entry name" value="C-type lectin-like"/>
    <property type="match status" value="1"/>
</dbReference>
<evidence type="ECO:0008006" key="3">
    <source>
        <dbReference type="Google" id="ProtNLM"/>
    </source>
</evidence>
<dbReference type="InterPro" id="IPR016186">
    <property type="entry name" value="C-type_lectin-like/link_sf"/>
</dbReference>
<dbReference type="CDD" id="cd00037">
    <property type="entry name" value="CLECT"/>
    <property type="match status" value="1"/>
</dbReference>
<sequence>MELWPKVANKFLSFEPNINLLILNLEKQDIANKYSLEPCMSASGIEGATALSYDQMVRFARDHSMLGNEKCSSVLFWADGQPDGGDLEECVYLNRSESGEYLWHDVRCDFGQDFRPAFVCGWQVTDIIE</sequence>
<dbReference type="EMBL" id="JAIWYP010000016">
    <property type="protein sequence ID" value="KAH3696880.1"/>
    <property type="molecule type" value="Genomic_DNA"/>
</dbReference>
<keyword evidence="2" id="KW-1185">Reference proteome</keyword>